<feature type="non-terminal residue" evidence="1">
    <location>
        <position position="1"/>
    </location>
</feature>
<organism evidence="1 2">
    <name type="scientific">Pleurodeles waltl</name>
    <name type="common">Iberian ribbed newt</name>
    <dbReference type="NCBI Taxonomy" id="8319"/>
    <lineage>
        <taxon>Eukaryota</taxon>
        <taxon>Metazoa</taxon>
        <taxon>Chordata</taxon>
        <taxon>Craniata</taxon>
        <taxon>Vertebrata</taxon>
        <taxon>Euteleostomi</taxon>
        <taxon>Amphibia</taxon>
        <taxon>Batrachia</taxon>
        <taxon>Caudata</taxon>
        <taxon>Salamandroidea</taxon>
        <taxon>Salamandridae</taxon>
        <taxon>Pleurodelinae</taxon>
        <taxon>Pleurodeles</taxon>
    </lineage>
</organism>
<evidence type="ECO:0000313" key="1">
    <source>
        <dbReference type="EMBL" id="KAJ1095193.1"/>
    </source>
</evidence>
<accession>A0AAV7M012</accession>
<protein>
    <submittedName>
        <fullName evidence="1">Uncharacterized protein</fullName>
    </submittedName>
</protein>
<proteinExistence type="predicted"/>
<sequence>YSCYQPLLTAPQLPPISHSTLATTYISQYPRYHLYLTYPRYHPSHSALTTTYISQYPHYHLYHTVSSLPPISH</sequence>
<evidence type="ECO:0000313" key="2">
    <source>
        <dbReference type="Proteomes" id="UP001066276"/>
    </source>
</evidence>
<reference evidence="1" key="1">
    <citation type="journal article" date="2022" name="bioRxiv">
        <title>Sequencing and chromosome-scale assembly of the giantPleurodeles waltlgenome.</title>
        <authorList>
            <person name="Brown T."/>
            <person name="Elewa A."/>
            <person name="Iarovenko S."/>
            <person name="Subramanian E."/>
            <person name="Araus A.J."/>
            <person name="Petzold A."/>
            <person name="Susuki M."/>
            <person name="Suzuki K.-i.T."/>
            <person name="Hayashi T."/>
            <person name="Toyoda A."/>
            <person name="Oliveira C."/>
            <person name="Osipova E."/>
            <person name="Leigh N.D."/>
            <person name="Simon A."/>
            <person name="Yun M.H."/>
        </authorList>
    </citation>
    <scope>NUCLEOTIDE SEQUENCE</scope>
    <source>
        <strain evidence="1">20211129_DDA</strain>
        <tissue evidence="1">Liver</tissue>
    </source>
</reference>
<feature type="non-terminal residue" evidence="1">
    <location>
        <position position="73"/>
    </location>
</feature>
<dbReference type="AlphaFoldDB" id="A0AAV7M012"/>
<dbReference type="EMBL" id="JANPWB010000014">
    <property type="protein sequence ID" value="KAJ1095193.1"/>
    <property type="molecule type" value="Genomic_DNA"/>
</dbReference>
<keyword evidence="2" id="KW-1185">Reference proteome</keyword>
<comment type="caution">
    <text evidence="1">The sequence shown here is derived from an EMBL/GenBank/DDBJ whole genome shotgun (WGS) entry which is preliminary data.</text>
</comment>
<name>A0AAV7M012_PLEWA</name>
<dbReference type="Proteomes" id="UP001066276">
    <property type="component" value="Chromosome 10"/>
</dbReference>
<gene>
    <name evidence="1" type="ORF">NDU88_000361</name>
</gene>